<dbReference type="FunFam" id="2.60.40.10:FF:000348">
    <property type="entry name" value="Interleukin 20 receptor subunit alpha"/>
    <property type="match status" value="1"/>
</dbReference>
<dbReference type="RefSeq" id="XP_018096808.1">
    <property type="nucleotide sequence ID" value="XM_018241319.2"/>
</dbReference>
<keyword evidence="5" id="KW-0812">Transmembrane</keyword>
<protein>
    <submittedName>
        <fullName evidence="9">Uncharacterized protein LOC108704661</fullName>
    </submittedName>
</protein>
<keyword evidence="3" id="KW-1015">Disulfide bond</keyword>
<dbReference type="InterPro" id="IPR036116">
    <property type="entry name" value="FN3_sf"/>
</dbReference>
<dbReference type="Gene3D" id="2.60.40.10">
    <property type="entry name" value="Immunoglobulins"/>
    <property type="match status" value="2"/>
</dbReference>
<sequence length="513" mass="59504">MKTGIYFMFFCCIYQNFSYGCEQFSRQHVTFESVNFEFILQWSREDLREDVVFSVEYKRYGDKEWSIKNECQNISRPFCNLTSEIAGDVELLEHEYYGRVRASSKNCFSDWVMSERLYPREYTHIGQPEVLYVKDANSITIFVNTPYIPVKNKDGEPQTMQDLYMFFEYHLSLSILEKHDMWQKTQTDNKFKVTGLKPNTKYNGSVYIFIENTRKSDILNFVVQTLPDHSLFTLIVCGFAVLVFFLITLLLYLSYGYVNLKGTQIPKSLELSNKQAIHPTKPPKDYHLCSLSYDEPHPKEFPVDKMEPNDRQKPVEFPYKAQSKTTTKNLDSIVPKTTYCHQQSVDYGVVEVRAVNKTSDLAKTCISSSDCSNQMDQHFLQTSITKRNDGNQKVTDKLTDTIKSSSSPQMLCFDANEVKSSNNEMPLIHTVILHNLLDLEEPQEQEEDLSLLLSQGSTNHNEAREATEPAILPRANTSYAFQCHLKNIQTELQERVIVCQQPYRMQHCHVSKV</sequence>
<keyword evidence="4" id="KW-0675">Receptor</keyword>
<comment type="similarity">
    <text evidence="1">Belongs to the type II cytokine receptor family.</text>
</comment>
<dbReference type="GeneID" id="108704661"/>
<evidence type="ECO:0000313" key="10">
    <source>
        <dbReference type="Xenbase" id="XB-GENE-17334975"/>
    </source>
</evidence>
<gene>
    <name evidence="10" type="primary">il22ra1.S</name>
    <name evidence="9" type="synonym">LOC108704661</name>
</gene>
<name>A0A8J0U596_XENLA</name>
<accession>A0A8J0U596</accession>
<dbReference type="Proteomes" id="UP000186698">
    <property type="component" value="Chromosome 2S"/>
</dbReference>
<evidence type="ECO:0000313" key="9">
    <source>
        <dbReference type="RefSeq" id="XP_018096808.1"/>
    </source>
</evidence>
<proteinExistence type="inferred from homology"/>
<dbReference type="PANTHER" id="PTHR20859:SF53">
    <property type="entry name" value="INTERLEUKIN-22 RECEPTOR SUBUNIT ALPHA-1"/>
    <property type="match status" value="1"/>
</dbReference>
<evidence type="ECO:0000259" key="6">
    <source>
        <dbReference type="Pfam" id="PF01108"/>
    </source>
</evidence>
<dbReference type="InterPro" id="IPR013783">
    <property type="entry name" value="Ig-like_fold"/>
</dbReference>
<dbReference type="GO" id="GO:0019221">
    <property type="term" value="P:cytokine-mediated signaling pathway"/>
    <property type="evidence" value="ECO:0000318"/>
    <property type="project" value="GO_Central"/>
</dbReference>
<dbReference type="InterPro" id="IPR015373">
    <property type="entry name" value="Interferon/interleukin_rcp_dom"/>
</dbReference>
<dbReference type="GO" id="GO:0004896">
    <property type="term" value="F:cytokine receptor activity"/>
    <property type="evidence" value="ECO:0000318"/>
    <property type="project" value="GO_Central"/>
</dbReference>
<organism evidence="8 9">
    <name type="scientific">Xenopus laevis</name>
    <name type="common">African clawed frog</name>
    <dbReference type="NCBI Taxonomy" id="8355"/>
    <lineage>
        <taxon>Eukaryota</taxon>
        <taxon>Metazoa</taxon>
        <taxon>Chordata</taxon>
        <taxon>Craniata</taxon>
        <taxon>Vertebrata</taxon>
        <taxon>Euteleostomi</taxon>
        <taxon>Amphibia</taxon>
        <taxon>Batrachia</taxon>
        <taxon>Anura</taxon>
        <taxon>Pipoidea</taxon>
        <taxon>Pipidae</taxon>
        <taxon>Xenopodinae</taxon>
        <taxon>Xenopus</taxon>
        <taxon>Xenopus</taxon>
    </lineage>
</organism>
<keyword evidence="5" id="KW-1133">Transmembrane helix</keyword>
<dbReference type="SUPFAM" id="SSF49265">
    <property type="entry name" value="Fibronectin type III"/>
    <property type="match status" value="2"/>
</dbReference>
<evidence type="ECO:0000259" key="7">
    <source>
        <dbReference type="Pfam" id="PF09294"/>
    </source>
</evidence>
<dbReference type="InterPro" id="IPR050650">
    <property type="entry name" value="Type-II_Cytokine-TF_Rcpt"/>
</dbReference>
<dbReference type="KEGG" id="xla:108704661"/>
<feature type="domain" description="Interferon/interleukin receptor" evidence="7">
    <location>
        <begin position="123"/>
        <end position="214"/>
    </location>
</feature>
<dbReference type="PANTHER" id="PTHR20859">
    <property type="entry name" value="INTERFERON/INTERLEUKIN RECEPTOR"/>
    <property type="match status" value="1"/>
</dbReference>
<evidence type="ECO:0000256" key="1">
    <source>
        <dbReference type="ARBA" id="ARBA00005399"/>
    </source>
</evidence>
<dbReference type="Pfam" id="PF01108">
    <property type="entry name" value="Tissue_fac"/>
    <property type="match status" value="1"/>
</dbReference>
<dbReference type="PROSITE" id="PS51257">
    <property type="entry name" value="PROKAR_LIPOPROTEIN"/>
    <property type="match status" value="1"/>
</dbReference>
<evidence type="ECO:0000256" key="3">
    <source>
        <dbReference type="ARBA" id="ARBA00023157"/>
    </source>
</evidence>
<keyword evidence="2" id="KW-0732">Signal</keyword>
<keyword evidence="8" id="KW-1185">Reference proteome</keyword>
<evidence type="ECO:0000256" key="2">
    <source>
        <dbReference type="ARBA" id="ARBA00022729"/>
    </source>
</evidence>
<evidence type="ECO:0000313" key="8">
    <source>
        <dbReference type="Proteomes" id="UP000186698"/>
    </source>
</evidence>
<dbReference type="AlphaFoldDB" id="A0A8J0U596"/>
<evidence type="ECO:0000256" key="5">
    <source>
        <dbReference type="SAM" id="Phobius"/>
    </source>
</evidence>
<keyword evidence="5" id="KW-0472">Membrane</keyword>
<dbReference type="Pfam" id="PF09294">
    <property type="entry name" value="Interfer-bind"/>
    <property type="match status" value="1"/>
</dbReference>
<dbReference type="CTD" id="108704661"/>
<dbReference type="InterPro" id="IPR003961">
    <property type="entry name" value="FN3_dom"/>
</dbReference>
<dbReference type="OrthoDB" id="9908819at2759"/>
<feature type="transmembrane region" description="Helical" evidence="5">
    <location>
        <begin position="231"/>
        <end position="253"/>
    </location>
</feature>
<dbReference type="Xenbase" id="XB-GENE-17334975">
    <property type="gene designation" value="il22ra1.S"/>
</dbReference>
<dbReference type="AGR" id="Xenbase:XB-GENE-17334975"/>
<reference evidence="8" key="1">
    <citation type="submission" date="2024-06" db="UniProtKB">
        <authorList>
            <consortium name="RefSeq"/>
        </authorList>
    </citation>
    <scope>NUCLEOTIDE SEQUENCE [LARGE SCALE GENOMIC DNA]</scope>
    <source>
        <strain evidence="8">J_2021</strain>
    </source>
</reference>
<evidence type="ECO:0000256" key="4">
    <source>
        <dbReference type="ARBA" id="ARBA00023170"/>
    </source>
</evidence>
<feature type="domain" description="Fibronectin type-III" evidence="6">
    <location>
        <begin position="5"/>
        <end position="111"/>
    </location>
</feature>
<dbReference type="GO" id="GO:0005886">
    <property type="term" value="C:plasma membrane"/>
    <property type="evidence" value="ECO:0000318"/>
    <property type="project" value="GO_Central"/>
</dbReference>
<reference evidence="9" key="2">
    <citation type="submission" date="2025-08" db="UniProtKB">
        <authorList>
            <consortium name="RefSeq"/>
        </authorList>
    </citation>
    <scope>IDENTIFICATION</scope>
    <source>
        <strain evidence="9">J_2021</strain>
        <tissue evidence="9">Erythrocytes</tissue>
    </source>
</reference>